<evidence type="ECO:0000256" key="1">
    <source>
        <dbReference type="ARBA" id="ARBA00004202"/>
    </source>
</evidence>
<comment type="subcellular location">
    <subcellularLocation>
        <location evidence="1">Cell membrane</location>
        <topology evidence="1">Peripheral membrane protein</topology>
    </subcellularLocation>
</comment>
<dbReference type="RefSeq" id="WP_161694660.1">
    <property type="nucleotide sequence ID" value="NZ_JAAAHS010000027.1"/>
</dbReference>
<reference evidence="11" key="1">
    <citation type="submission" date="2020-01" db="EMBL/GenBank/DDBJ databases">
        <title>Whole-genome analyses of novel actinobacteria.</title>
        <authorList>
            <person name="Sahin N."/>
        </authorList>
    </citation>
    <scope>NUCLEOTIDE SEQUENCE</scope>
    <source>
        <strain evidence="11">YC537</strain>
    </source>
</reference>
<dbReference type="EMBL" id="JAAAHS010000027">
    <property type="protein sequence ID" value="NBE51042.1"/>
    <property type="molecule type" value="Genomic_DNA"/>
</dbReference>
<dbReference type="SMART" id="SM00382">
    <property type="entry name" value="AAA"/>
    <property type="match status" value="1"/>
</dbReference>
<dbReference type="OrthoDB" id="4318785at2"/>
<keyword evidence="12" id="KW-1185">Reference proteome</keyword>
<dbReference type="PANTHER" id="PTHR42771:SF2">
    <property type="entry name" value="IRON(3+)-HYDROXAMATE IMPORT ATP-BINDING PROTEIN FHUC"/>
    <property type="match status" value="1"/>
</dbReference>
<proteinExistence type="predicted"/>
<evidence type="ECO:0000256" key="6">
    <source>
        <dbReference type="ARBA" id="ARBA00022840"/>
    </source>
</evidence>
<evidence type="ECO:0000256" key="5">
    <source>
        <dbReference type="ARBA" id="ARBA00022741"/>
    </source>
</evidence>
<keyword evidence="3" id="KW-1003">Cell membrane</keyword>
<protein>
    <submittedName>
        <fullName evidence="11">ATP-binding cassette domain-containing protein</fullName>
    </submittedName>
</protein>
<keyword evidence="8" id="KW-0406">Ion transport</keyword>
<dbReference type="PROSITE" id="PS50893">
    <property type="entry name" value="ABC_TRANSPORTER_2"/>
    <property type="match status" value="1"/>
</dbReference>
<dbReference type="InterPro" id="IPR017871">
    <property type="entry name" value="ABC_transporter-like_CS"/>
</dbReference>
<dbReference type="PANTHER" id="PTHR42771">
    <property type="entry name" value="IRON(3+)-HYDROXAMATE IMPORT ATP-BINDING PROTEIN FHUC"/>
    <property type="match status" value="1"/>
</dbReference>
<dbReference type="AlphaFoldDB" id="A0A964ULV7"/>
<dbReference type="GO" id="GO:0005886">
    <property type="term" value="C:plasma membrane"/>
    <property type="evidence" value="ECO:0007669"/>
    <property type="project" value="UniProtKB-SubCell"/>
</dbReference>
<comment type="caution">
    <text evidence="11">The sequence shown here is derived from an EMBL/GenBank/DDBJ whole genome shotgun (WGS) entry which is preliminary data.</text>
</comment>
<dbReference type="GO" id="GO:0016887">
    <property type="term" value="F:ATP hydrolysis activity"/>
    <property type="evidence" value="ECO:0007669"/>
    <property type="project" value="InterPro"/>
</dbReference>
<name>A0A964ULV7_9ACTN</name>
<dbReference type="Proteomes" id="UP000598297">
    <property type="component" value="Unassembled WGS sequence"/>
</dbReference>
<dbReference type="PROSITE" id="PS00211">
    <property type="entry name" value="ABC_TRANSPORTER_1"/>
    <property type="match status" value="1"/>
</dbReference>
<keyword evidence="5" id="KW-0547">Nucleotide-binding</keyword>
<evidence type="ECO:0000256" key="7">
    <source>
        <dbReference type="ARBA" id="ARBA00023004"/>
    </source>
</evidence>
<keyword evidence="4" id="KW-0410">Iron transport</keyword>
<dbReference type="GO" id="GO:0006826">
    <property type="term" value="P:iron ion transport"/>
    <property type="evidence" value="ECO:0007669"/>
    <property type="project" value="UniProtKB-KW"/>
</dbReference>
<evidence type="ECO:0000256" key="9">
    <source>
        <dbReference type="ARBA" id="ARBA00023136"/>
    </source>
</evidence>
<evidence type="ECO:0000313" key="12">
    <source>
        <dbReference type="Proteomes" id="UP000598297"/>
    </source>
</evidence>
<dbReference type="InterPro" id="IPR027417">
    <property type="entry name" value="P-loop_NTPase"/>
</dbReference>
<dbReference type="InterPro" id="IPR003439">
    <property type="entry name" value="ABC_transporter-like_ATP-bd"/>
</dbReference>
<dbReference type="Gene3D" id="3.40.50.300">
    <property type="entry name" value="P-loop containing nucleotide triphosphate hydrolases"/>
    <property type="match status" value="1"/>
</dbReference>
<keyword evidence="2" id="KW-0813">Transport</keyword>
<evidence type="ECO:0000256" key="3">
    <source>
        <dbReference type="ARBA" id="ARBA00022475"/>
    </source>
</evidence>
<feature type="domain" description="ABC transporter" evidence="10">
    <location>
        <begin position="5"/>
        <end position="242"/>
    </location>
</feature>
<dbReference type="SUPFAM" id="SSF52540">
    <property type="entry name" value="P-loop containing nucleoside triphosphate hydrolases"/>
    <property type="match status" value="1"/>
</dbReference>
<dbReference type="FunFam" id="3.40.50.300:FF:000134">
    <property type="entry name" value="Iron-enterobactin ABC transporter ATP-binding protein"/>
    <property type="match status" value="1"/>
</dbReference>
<evidence type="ECO:0000313" key="11">
    <source>
        <dbReference type="EMBL" id="NBE51042.1"/>
    </source>
</evidence>
<evidence type="ECO:0000256" key="4">
    <source>
        <dbReference type="ARBA" id="ARBA00022496"/>
    </source>
</evidence>
<organism evidence="11 12">
    <name type="scientific">Streptomyces boluensis</name>
    <dbReference type="NCBI Taxonomy" id="1775135"/>
    <lineage>
        <taxon>Bacteria</taxon>
        <taxon>Bacillati</taxon>
        <taxon>Actinomycetota</taxon>
        <taxon>Actinomycetes</taxon>
        <taxon>Kitasatosporales</taxon>
        <taxon>Streptomycetaceae</taxon>
        <taxon>Streptomyces</taxon>
    </lineage>
</organism>
<evidence type="ECO:0000259" key="10">
    <source>
        <dbReference type="PROSITE" id="PS50893"/>
    </source>
</evidence>
<sequence length="270" mass="28821">MSVEISAKGLTLGHGGDPVAQDIDLSLTPGEVTALVGPNGSGKSTLLRALARLHTPDSGAIVLDGRDLDAYKPRELARKLSFLTQSPLIPAGVTVRELVAYGRHPHQGVLARSTSEEDREAVGWALDATRLHPLADRPLDQLSGGERQRAWIAMALAQRTGLLLLDEPTTFLDIRYQIEVLRLVRKLADEHGITVAVVLHELNQAAAYADSMAVLADGRIVARGTPAEALTVDTIKAAFGIDTTVTQDPHTGVPTCLPTWREPEPAPAAP</sequence>
<keyword evidence="9" id="KW-0472">Membrane</keyword>
<keyword evidence="6 11" id="KW-0067">ATP-binding</keyword>
<dbReference type="InterPro" id="IPR003593">
    <property type="entry name" value="AAA+_ATPase"/>
</dbReference>
<keyword evidence="7" id="KW-0408">Iron</keyword>
<dbReference type="GO" id="GO:0005524">
    <property type="term" value="F:ATP binding"/>
    <property type="evidence" value="ECO:0007669"/>
    <property type="project" value="UniProtKB-KW"/>
</dbReference>
<gene>
    <name evidence="11" type="ORF">GUY60_06300</name>
</gene>
<dbReference type="CDD" id="cd03214">
    <property type="entry name" value="ABC_Iron-Siderophores_B12_Hemin"/>
    <property type="match status" value="1"/>
</dbReference>
<dbReference type="InterPro" id="IPR051535">
    <property type="entry name" value="Siderophore_ABC-ATPase"/>
</dbReference>
<evidence type="ECO:0000256" key="8">
    <source>
        <dbReference type="ARBA" id="ARBA00023065"/>
    </source>
</evidence>
<evidence type="ECO:0000256" key="2">
    <source>
        <dbReference type="ARBA" id="ARBA00022448"/>
    </source>
</evidence>
<accession>A0A964ULV7</accession>
<dbReference type="Pfam" id="PF00005">
    <property type="entry name" value="ABC_tran"/>
    <property type="match status" value="1"/>
</dbReference>